<dbReference type="Gene3D" id="4.10.280.10">
    <property type="entry name" value="Helix-loop-helix DNA-binding domain"/>
    <property type="match status" value="1"/>
</dbReference>
<dbReference type="InterPro" id="IPR036638">
    <property type="entry name" value="HLH_DNA-bd_sf"/>
</dbReference>
<organism evidence="3 4">
    <name type="scientific">Dibothriocephalus latus</name>
    <name type="common">Fish tapeworm</name>
    <name type="synonym">Diphyllobothrium latum</name>
    <dbReference type="NCBI Taxonomy" id="60516"/>
    <lineage>
        <taxon>Eukaryota</taxon>
        <taxon>Metazoa</taxon>
        <taxon>Spiralia</taxon>
        <taxon>Lophotrochozoa</taxon>
        <taxon>Platyhelminthes</taxon>
        <taxon>Cestoda</taxon>
        <taxon>Eucestoda</taxon>
        <taxon>Diphyllobothriidea</taxon>
        <taxon>Diphyllobothriidae</taxon>
        <taxon>Dibothriocephalus</taxon>
    </lineage>
</organism>
<feature type="region of interest" description="Disordered" evidence="1">
    <location>
        <begin position="1"/>
        <end position="23"/>
    </location>
</feature>
<evidence type="ECO:0000256" key="1">
    <source>
        <dbReference type="SAM" id="MobiDB-lite"/>
    </source>
</evidence>
<dbReference type="GO" id="GO:0046983">
    <property type="term" value="F:protein dimerization activity"/>
    <property type="evidence" value="ECO:0007669"/>
    <property type="project" value="InterPro"/>
</dbReference>
<evidence type="ECO:0000259" key="2">
    <source>
        <dbReference type="PROSITE" id="PS50888"/>
    </source>
</evidence>
<feature type="compositionally biased region" description="Basic and acidic residues" evidence="1">
    <location>
        <begin position="9"/>
        <end position="18"/>
    </location>
</feature>
<feature type="domain" description="BHLH" evidence="2">
    <location>
        <begin position="69"/>
        <end position="93"/>
    </location>
</feature>
<name>A0A3P7NYX9_DIBLA</name>
<sequence length="93" mass="10980">MNLSNSSGEPRENREQRSTRPIKFNAANARILAKLAISRRKEGRGALPKLQTPQHHHQFDMITEAELQDMRMKINLRERERMQDLNRAMDELR</sequence>
<dbReference type="InterPro" id="IPR011598">
    <property type="entry name" value="bHLH_dom"/>
</dbReference>
<dbReference type="EMBL" id="UYRU01086605">
    <property type="protein sequence ID" value="VDN35171.1"/>
    <property type="molecule type" value="Genomic_DNA"/>
</dbReference>
<reference evidence="3 4" key="1">
    <citation type="submission" date="2018-11" db="EMBL/GenBank/DDBJ databases">
        <authorList>
            <consortium name="Pathogen Informatics"/>
        </authorList>
    </citation>
    <scope>NUCLEOTIDE SEQUENCE [LARGE SCALE GENOMIC DNA]</scope>
</reference>
<evidence type="ECO:0000313" key="4">
    <source>
        <dbReference type="Proteomes" id="UP000281553"/>
    </source>
</evidence>
<dbReference type="Proteomes" id="UP000281553">
    <property type="component" value="Unassembled WGS sequence"/>
</dbReference>
<gene>
    <name evidence="3" type="ORF">DILT_LOCUS16705</name>
</gene>
<protein>
    <recommendedName>
        <fullName evidence="2">BHLH domain-containing protein</fullName>
    </recommendedName>
</protein>
<dbReference type="OrthoDB" id="5969565at2759"/>
<dbReference type="PROSITE" id="PS50888">
    <property type="entry name" value="BHLH"/>
    <property type="match status" value="1"/>
</dbReference>
<evidence type="ECO:0000313" key="3">
    <source>
        <dbReference type="EMBL" id="VDN35171.1"/>
    </source>
</evidence>
<dbReference type="AlphaFoldDB" id="A0A3P7NYX9"/>
<accession>A0A3P7NYX9</accession>
<proteinExistence type="predicted"/>
<keyword evidence="4" id="KW-1185">Reference proteome</keyword>